<protein>
    <submittedName>
        <fullName evidence="1">Uncharacterized protein</fullName>
    </submittedName>
</protein>
<reference evidence="1 2" key="1">
    <citation type="submission" date="2019-05" db="EMBL/GenBank/DDBJ databases">
        <authorList>
            <person name="Pankratov T."/>
            <person name="Grouzdev D."/>
        </authorList>
    </citation>
    <scope>NUCLEOTIDE SEQUENCE [LARGE SCALE GENOMIC DNA]</scope>
    <source>
        <strain evidence="1 2">KEBCLARHB70R</strain>
    </source>
</reference>
<dbReference type="Proteomes" id="UP000305654">
    <property type="component" value="Unassembled WGS sequence"/>
</dbReference>
<dbReference type="RefSeq" id="WP_138327849.1">
    <property type="nucleotide sequence ID" value="NZ_VCDI01000011.1"/>
</dbReference>
<evidence type="ECO:0000313" key="1">
    <source>
        <dbReference type="EMBL" id="TLU70688.1"/>
    </source>
</evidence>
<name>A0A5R9J8Z0_9PROT</name>
<accession>A0A5R9J8Z0</accession>
<evidence type="ECO:0000313" key="2">
    <source>
        <dbReference type="Proteomes" id="UP000305654"/>
    </source>
</evidence>
<dbReference type="OrthoDB" id="559450at2"/>
<proteinExistence type="predicted"/>
<gene>
    <name evidence="1" type="ORF">FE263_20155</name>
</gene>
<dbReference type="EMBL" id="VCDI01000011">
    <property type="protein sequence ID" value="TLU70688.1"/>
    <property type="molecule type" value="Genomic_DNA"/>
</dbReference>
<dbReference type="AlphaFoldDB" id="A0A5R9J8Z0"/>
<comment type="caution">
    <text evidence="1">The sequence shown here is derived from an EMBL/GenBank/DDBJ whole genome shotgun (WGS) entry which is preliminary data.</text>
</comment>
<sequence length="117" mass="13840">MDDLTGYLDLIVEPTFLDFQRNPDPRHAFLACVAVFHSIDRLPNHKNLRKQWRDECIEFLVVDMFAHHLKHVKSSDERRVSTKPGLPLSFLVETMEMHNMYFAVRDAIKFIRQQADK</sequence>
<organism evidence="1 2">
    <name type="scientific">Lichenicoccus roseus</name>
    <dbReference type="NCBI Taxonomy" id="2683649"/>
    <lineage>
        <taxon>Bacteria</taxon>
        <taxon>Pseudomonadati</taxon>
        <taxon>Pseudomonadota</taxon>
        <taxon>Alphaproteobacteria</taxon>
        <taxon>Acetobacterales</taxon>
        <taxon>Acetobacteraceae</taxon>
        <taxon>Lichenicoccus</taxon>
    </lineage>
</organism>
<keyword evidence="2" id="KW-1185">Reference proteome</keyword>